<feature type="compositionally biased region" description="Polar residues" evidence="1">
    <location>
        <begin position="118"/>
        <end position="130"/>
    </location>
</feature>
<dbReference type="EMBL" id="LIAE01010251">
    <property type="protein sequence ID" value="PAV64647.1"/>
    <property type="molecule type" value="Genomic_DNA"/>
</dbReference>
<evidence type="ECO:0000313" key="3">
    <source>
        <dbReference type="Proteomes" id="UP000218231"/>
    </source>
</evidence>
<comment type="caution">
    <text evidence="2">The sequence shown here is derived from an EMBL/GenBank/DDBJ whole genome shotgun (WGS) entry which is preliminary data.</text>
</comment>
<gene>
    <name evidence="2" type="ORF">WR25_01914</name>
</gene>
<dbReference type="OrthoDB" id="5851272at2759"/>
<evidence type="ECO:0000313" key="2">
    <source>
        <dbReference type="EMBL" id="PAV64647.1"/>
    </source>
</evidence>
<evidence type="ECO:0000256" key="1">
    <source>
        <dbReference type="SAM" id="MobiDB-lite"/>
    </source>
</evidence>
<reference evidence="2 3" key="1">
    <citation type="journal article" date="2017" name="Curr. Biol.">
        <title>Genome architecture and evolution of a unichromosomal asexual nematode.</title>
        <authorList>
            <person name="Fradin H."/>
            <person name="Zegar C."/>
            <person name="Gutwein M."/>
            <person name="Lucas J."/>
            <person name="Kovtun M."/>
            <person name="Corcoran D."/>
            <person name="Baugh L.R."/>
            <person name="Kiontke K."/>
            <person name="Gunsalus K."/>
            <person name="Fitch D.H."/>
            <person name="Piano F."/>
        </authorList>
    </citation>
    <scope>NUCLEOTIDE SEQUENCE [LARGE SCALE GENOMIC DNA]</scope>
    <source>
        <strain evidence="2">PF1309</strain>
    </source>
</reference>
<dbReference type="STRING" id="2018661.A0A2A2JSK3"/>
<accession>A0A2A2JSK3</accession>
<dbReference type="AlphaFoldDB" id="A0A2A2JSK3"/>
<sequence>MSMQPTDVMWMSKAPTVSEMLGKDSDITFKSNISPSAAIDDIRPDFDTDVLWKPQKLSRKPRTMSMDSNDSEITRKLSINESTGSASGPTSPVDVQPRSRRMSFTEMLFGSPSGGFSWGQSGLQQQQTNEQPERKGSVTEDARFKELMKHQNRILGDDGISGGFKMRDYIKK</sequence>
<proteinExistence type="predicted"/>
<name>A0A2A2JSK3_9BILA</name>
<organism evidence="2 3">
    <name type="scientific">Diploscapter pachys</name>
    <dbReference type="NCBI Taxonomy" id="2018661"/>
    <lineage>
        <taxon>Eukaryota</taxon>
        <taxon>Metazoa</taxon>
        <taxon>Ecdysozoa</taxon>
        <taxon>Nematoda</taxon>
        <taxon>Chromadorea</taxon>
        <taxon>Rhabditida</taxon>
        <taxon>Rhabditina</taxon>
        <taxon>Rhabditomorpha</taxon>
        <taxon>Rhabditoidea</taxon>
        <taxon>Rhabditidae</taxon>
        <taxon>Diploscapter</taxon>
    </lineage>
</organism>
<feature type="region of interest" description="Disordered" evidence="1">
    <location>
        <begin position="111"/>
        <end position="139"/>
    </location>
</feature>
<protein>
    <submittedName>
        <fullName evidence="2">Uncharacterized protein</fullName>
    </submittedName>
</protein>
<feature type="region of interest" description="Disordered" evidence="1">
    <location>
        <begin position="55"/>
        <end position="97"/>
    </location>
</feature>
<dbReference type="Proteomes" id="UP000218231">
    <property type="component" value="Unassembled WGS sequence"/>
</dbReference>
<keyword evidence="3" id="KW-1185">Reference proteome</keyword>
<feature type="compositionally biased region" description="Polar residues" evidence="1">
    <location>
        <begin position="77"/>
        <end position="90"/>
    </location>
</feature>